<evidence type="ECO:0000256" key="4">
    <source>
        <dbReference type="ARBA" id="ARBA00023263"/>
    </source>
</evidence>
<dbReference type="InterPro" id="IPR050263">
    <property type="entry name" value="Bact_Fimbrial_Adh_Pro"/>
</dbReference>
<dbReference type="InterPro" id="IPR000259">
    <property type="entry name" value="Adhesion_dom_fimbrial"/>
</dbReference>
<sequence>MTRPTVYQTNLAGIGVRVSLRAIGGYGGFPDRPTPSPFSQRVDNPAALPDAVWKLGYFRLTIELIKTGPAATPGELEYHSERFLMAEHTPLAALDLTGRISTAGCSVNDATPALIKLPAAMLDHFGGVGKTTGDTPFALQLDCNSAVTISLRVDGAEPLSARGHGVLRNDATDDRAQGIGVQLLYHRQPVVLNHEMTLGSASAGRFTLPLTARYYQTRSRITAGQVSAVATYTLHYD</sequence>
<organism evidence="6 7">
    <name type="scientific">Klebsiella pneumoniae</name>
    <dbReference type="NCBI Taxonomy" id="573"/>
    <lineage>
        <taxon>Bacteria</taxon>
        <taxon>Pseudomonadati</taxon>
        <taxon>Pseudomonadota</taxon>
        <taxon>Gammaproteobacteria</taxon>
        <taxon>Enterobacterales</taxon>
        <taxon>Enterobacteriaceae</taxon>
        <taxon>Klebsiella/Raoultella group</taxon>
        <taxon>Klebsiella</taxon>
        <taxon>Klebsiella pneumoniae complex</taxon>
    </lineage>
</organism>
<dbReference type="PANTHER" id="PTHR33420:SF12">
    <property type="entry name" value="FIMBRIN-LIKE PROTEIN FIMI-RELATED"/>
    <property type="match status" value="1"/>
</dbReference>
<dbReference type="Proteomes" id="UP000255167">
    <property type="component" value="Unassembled WGS sequence"/>
</dbReference>
<comment type="subcellular location">
    <subcellularLocation>
        <location evidence="1">Fimbrium</location>
    </subcellularLocation>
</comment>
<evidence type="ECO:0000313" key="6">
    <source>
        <dbReference type="EMBL" id="STW39286.1"/>
    </source>
</evidence>
<evidence type="ECO:0000256" key="2">
    <source>
        <dbReference type="ARBA" id="ARBA00006671"/>
    </source>
</evidence>
<evidence type="ECO:0000313" key="7">
    <source>
        <dbReference type="Proteomes" id="UP000255167"/>
    </source>
</evidence>
<dbReference type="InterPro" id="IPR036937">
    <property type="entry name" value="Adhesion_dom_fimbrial_sf"/>
</dbReference>
<dbReference type="Gene3D" id="2.60.40.1090">
    <property type="entry name" value="Fimbrial-type adhesion domain"/>
    <property type="match status" value="1"/>
</dbReference>
<accession>A0A060VN55</accession>
<reference evidence="6 7" key="1">
    <citation type="submission" date="2018-06" db="EMBL/GenBank/DDBJ databases">
        <authorList>
            <consortium name="Pathogen Informatics"/>
            <person name="Doyle S."/>
        </authorList>
    </citation>
    <scope>NUCLEOTIDE SEQUENCE [LARGE SCALE GENOMIC DNA]</scope>
    <source>
        <strain evidence="6 7">NCTC9617</strain>
    </source>
</reference>
<evidence type="ECO:0000259" key="5">
    <source>
        <dbReference type="Pfam" id="PF00419"/>
    </source>
</evidence>
<dbReference type="GO" id="GO:0043709">
    <property type="term" value="P:cell adhesion involved in single-species biofilm formation"/>
    <property type="evidence" value="ECO:0007669"/>
    <property type="project" value="TreeGrafter"/>
</dbReference>
<evidence type="ECO:0000256" key="1">
    <source>
        <dbReference type="ARBA" id="ARBA00004561"/>
    </source>
</evidence>
<dbReference type="PANTHER" id="PTHR33420">
    <property type="entry name" value="FIMBRIAL SUBUNIT ELFA-RELATED"/>
    <property type="match status" value="1"/>
</dbReference>
<dbReference type="SUPFAM" id="SSF49401">
    <property type="entry name" value="Bacterial adhesins"/>
    <property type="match status" value="1"/>
</dbReference>
<dbReference type="Gene3D" id="2.60.40.3310">
    <property type="match status" value="1"/>
</dbReference>
<protein>
    <submittedName>
        <fullName evidence="6">Fimbrial adhesin</fullName>
    </submittedName>
</protein>
<feature type="domain" description="Fimbrial-type adhesion" evidence="5">
    <location>
        <begin position="96"/>
        <end position="237"/>
    </location>
</feature>
<dbReference type="EMBL" id="UGNC01000004">
    <property type="protein sequence ID" value="STW39286.1"/>
    <property type="molecule type" value="Genomic_DNA"/>
</dbReference>
<evidence type="ECO:0000256" key="3">
    <source>
        <dbReference type="ARBA" id="ARBA00022729"/>
    </source>
</evidence>
<keyword evidence="3" id="KW-0732">Signal</keyword>
<keyword evidence="4" id="KW-0281">Fimbrium</keyword>
<proteinExistence type="inferred from homology"/>
<gene>
    <name evidence="6" type="primary">fimF_1</name>
    <name evidence="6" type="ORF">NCTC9617_00808</name>
</gene>
<comment type="similarity">
    <text evidence="2">Belongs to the fimbrial protein family.</text>
</comment>
<dbReference type="Pfam" id="PF00419">
    <property type="entry name" value="Fimbrial"/>
    <property type="match status" value="1"/>
</dbReference>
<dbReference type="InterPro" id="IPR008966">
    <property type="entry name" value="Adhesion_dom_sf"/>
</dbReference>
<dbReference type="AlphaFoldDB" id="A0A060VN55"/>
<dbReference type="GO" id="GO:0009289">
    <property type="term" value="C:pilus"/>
    <property type="evidence" value="ECO:0007669"/>
    <property type="project" value="UniProtKB-SubCell"/>
</dbReference>
<name>A0A060VN55_KLEPN</name>